<gene>
    <name evidence="3" type="ORF">GURASL_37850</name>
</gene>
<evidence type="ECO:0000256" key="1">
    <source>
        <dbReference type="ARBA" id="ARBA00023125"/>
    </source>
</evidence>
<organism evidence="3 4">
    <name type="scientific">Geotalea uraniireducens</name>
    <dbReference type="NCBI Taxonomy" id="351604"/>
    <lineage>
        <taxon>Bacteria</taxon>
        <taxon>Pseudomonadati</taxon>
        <taxon>Thermodesulfobacteriota</taxon>
        <taxon>Desulfuromonadia</taxon>
        <taxon>Geobacterales</taxon>
        <taxon>Geobacteraceae</taxon>
        <taxon>Geotalea</taxon>
    </lineage>
</organism>
<dbReference type="PROSITE" id="PS50937">
    <property type="entry name" value="HTH_MERR_2"/>
    <property type="match status" value="1"/>
</dbReference>
<dbReference type="PRINTS" id="PR00040">
    <property type="entry name" value="HTHMERR"/>
</dbReference>
<keyword evidence="4" id="KW-1185">Reference proteome</keyword>
<dbReference type="SMART" id="SM00422">
    <property type="entry name" value="HTH_MERR"/>
    <property type="match status" value="1"/>
</dbReference>
<reference evidence="3 4" key="1">
    <citation type="submission" date="2022-12" db="EMBL/GenBank/DDBJ databases">
        <title>Polyphasic characterization of Geotalea uranireducens NIT-SL11 newly isolated from a complex of sewage sludge and microbially reduced graphene oxide.</title>
        <authorList>
            <person name="Xie L."/>
            <person name="Yoshida N."/>
            <person name="Meng L."/>
        </authorList>
    </citation>
    <scope>NUCLEOTIDE SEQUENCE [LARGE SCALE GENOMIC DNA]</scope>
    <source>
        <strain evidence="3 4">NIT-SL11</strain>
    </source>
</reference>
<protein>
    <submittedName>
        <fullName evidence="3">MerR family transcriptional regulator</fullName>
    </submittedName>
</protein>
<dbReference type="Proteomes" id="UP001317705">
    <property type="component" value="Chromosome"/>
</dbReference>
<evidence type="ECO:0000313" key="4">
    <source>
        <dbReference type="Proteomes" id="UP001317705"/>
    </source>
</evidence>
<dbReference type="Pfam" id="PF13411">
    <property type="entry name" value="MerR_1"/>
    <property type="match status" value="1"/>
</dbReference>
<dbReference type="PANTHER" id="PTHR30204">
    <property type="entry name" value="REDOX-CYCLING DRUG-SENSING TRANSCRIPTIONAL ACTIVATOR SOXR"/>
    <property type="match status" value="1"/>
</dbReference>
<dbReference type="SUPFAM" id="SSF46955">
    <property type="entry name" value="Putative DNA-binding domain"/>
    <property type="match status" value="1"/>
</dbReference>
<dbReference type="RefSeq" id="WP_282000949.1">
    <property type="nucleotide sequence ID" value="NZ_AP027151.1"/>
</dbReference>
<dbReference type="InterPro" id="IPR000551">
    <property type="entry name" value="MerR-type_HTH_dom"/>
</dbReference>
<name>A0ABM8EQV1_9BACT</name>
<dbReference type="Gene3D" id="1.10.1660.10">
    <property type="match status" value="1"/>
</dbReference>
<proteinExistence type="predicted"/>
<keyword evidence="1" id="KW-0238">DNA-binding</keyword>
<evidence type="ECO:0000313" key="3">
    <source>
        <dbReference type="EMBL" id="BDV44862.1"/>
    </source>
</evidence>
<dbReference type="PANTHER" id="PTHR30204:SF90">
    <property type="entry name" value="HTH-TYPE TRANSCRIPTIONAL ACTIVATOR MTA"/>
    <property type="match status" value="1"/>
</dbReference>
<accession>A0ABM8EQV1</accession>
<dbReference type="InterPro" id="IPR009061">
    <property type="entry name" value="DNA-bd_dom_put_sf"/>
</dbReference>
<evidence type="ECO:0000259" key="2">
    <source>
        <dbReference type="PROSITE" id="PS50937"/>
    </source>
</evidence>
<sequence length="182" mass="20430">MERISQLARRFGLSRSTLLYYDRIGLLSPTGRSEAGYRLYAPADSRRLATICSYRRAGLTIEDIQRILTTRENENSPVLARRLRELGEEIRALQVKQHLLAGMLRQVAGGDLPATVDKETWVAMLRAAGMDDAAMGRWHAEFERRAPQAHHDFLRSLGITEEEALLIRQWSARSAGEAPSGG</sequence>
<dbReference type="EMBL" id="AP027151">
    <property type="protein sequence ID" value="BDV44862.1"/>
    <property type="molecule type" value="Genomic_DNA"/>
</dbReference>
<feature type="domain" description="HTH merR-type" evidence="2">
    <location>
        <begin position="1"/>
        <end position="70"/>
    </location>
</feature>
<dbReference type="InterPro" id="IPR047057">
    <property type="entry name" value="MerR_fam"/>
</dbReference>